<proteinExistence type="predicted"/>
<dbReference type="InterPro" id="IPR001138">
    <property type="entry name" value="Zn2Cys6_DnaBD"/>
</dbReference>
<feature type="compositionally biased region" description="Pro residues" evidence="2">
    <location>
        <begin position="181"/>
        <end position="192"/>
    </location>
</feature>
<feature type="compositionally biased region" description="Pro residues" evidence="2">
    <location>
        <begin position="132"/>
        <end position="146"/>
    </location>
</feature>
<dbReference type="PANTHER" id="PTHR47783:SF1">
    <property type="entry name" value="ZN(II)2CYS6 TRANSCRIPTION FACTOR (EUROFUNG)"/>
    <property type="match status" value="1"/>
</dbReference>
<accession>A0A167W519</accession>
<feature type="compositionally biased region" description="Gly residues" evidence="2">
    <location>
        <begin position="46"/>
        <end position="74"/>
    </location>
</feature>
<feature type="compositionally biased region" description="Pro residues" evidence="2">
    <location>
        <begin position="476"/>
        <end position="486"/>
    </location>
</feature>
<feature type="compositionally biased region" description="Pro residues" evidence="2">
    <location>
        <begin position="114"/>
        <end position="124"/>
    </location>
</feature>
<sequence length="578" mass="60837">MADEVRPKLAQIPQGREMSPHVATVKLEDEEEERNFSSKPFQASGSGNGNGNGSGNTNGNGNGNGSGSGSGSGSGNTVTLPSFREAYGLALGQYPPPPPPPLQPPHHDMAGRGGPPPGHRPYPDSPIGVNRPVPPGPHGPPGPPGAGPGNGPDGLYPRHHAPPDPGYRDAKDYYASYGPYNPYPDRAPPHQPYWPQHQMPPNYQPQPPETAPRQRTSIACKYCRKRKIRCSGYQNTPDGKCTNCKKTGNDCVFQPVSSTTSTAFVPVSAIQGGVPPGTPLYGAFGQPLGPNGGRGSGGPPGGPGGPPMGGMGGPPPGYGPTSPGPGGYYQQHHPYHMEQGGPPPPHAQQPSPASMQQPPSQHQHQHQHQQHQQQQQPPAMGQRQLPLPLPHPHQGYPSDDIRRPRTNKRSREEEDVEFVTSRLPPPPPGYFGHDSNGYYKGPDDARRSPPSMNGSISGPGSVVSPSTSAPHGYGTPAPPVLPPPPMSSVGTDTTSARSTGSIAGTAATSPTDLHESRSPSGEVENRIYAASDRCSQQLSCSARECEPIAGRDIDLTMLNRLGAARPEPLADKRTPQSL</sequence>
<feature type="compositionally biased region" description="Low complexity" evidence="2">
    <location>
        <begin position="454"/>
        <end position="468"/>
    </location>
</feature>
<keyword evidence="1" id="KW-0539">Nucleus</keyword>
<reference evidence="4 5" key="1">
    <citation type="journal article" date="2016" name="Genome Biol. Evol.">
        <title>Divergent and convergent evolution of fungal pathogenicity.</title>
        <authorList>
            <person name="Shang Y."/>
            <person name="Xiao G."/>
            <person name="Zheng P."/>
            <person name="Cen K."/>
            <person name="Zhan S."/>
            <person name="Wang C."/>
        </authorList>
    </citation>
    <scope>NUCLEOTIDE SEQUENCE [LARGE SCALE GENOMIC DNA]</scope>
    <source>
        <strain evidence="4 5">RCEF 264</strain>
    </source>
</reference>
<keyword evidence="5" id="KW-1185">Reference proteome</keyword>
<feature type="compositionally biased region" description="Gly residues" evidence="2">
    <location>
        <begin position="290"/>
        <end position="299"/>
    </location>
</feature>
<evidence type="ECO:0000256" key="1">
    <source>
        <dbReference type="ARBA" id="ARBA00023242"/>
    </source>
</evidence>
<feature type="region of interest" description="Disordered" evidence="2">
    <location>
        <begin position="278"/>
        <end position="525"/>
    </location>
</feature>
<dbReference type="Pfam" id="PF00172">
    <property type="entry name" value="Zn_clus"/>
    <property type="match status" value="1"/>
</dbReference>
<protein>
    <submittedName>
        <fullName evidence="4">C6 zinc finger domain containing protein</fullName>
    </submittedName>
</protein>
<name>A0A167W519_9HYPO</name>
<dbReference type="SUPFAM" id="SSF57701">
    <property type="entry name" value="Zn2/Cys6 DNA-binding domain"/>
    <property type="match status" value="1"/>
</dbReference>
<dbReference type="GO" id="GO:0008270">
    <property type="term" value="F:zinc ion binding"/>
    <property type="evidence" value="ECO:0007669"/>
    <property type="project" value="InterPro"/>
</dbReference>
<feature type="domain" description="Zn(2)-C6 fungal-type" evidence="3">
    <location>
        <begin position="219"/>
        <end position="253"/>
    </location>
</feature>
<feature type="compositionally biased region" description="Pro residues" evidence="2">
    <location>
        <begin position="94"/>
        <end position="104"/>
    </location>
</feature>
<dbReference type="Proteomes" id="UP000076874">
    <property type="component" value="Unassembled WGS sequence"/>
</dbReference>
<dbReference type="GO" id="GO:0000981">
    <property type="term" value="F:DNA-binding transcription factor activity, RNA polymerase II-specific"/>
    <property type="evidence" value="ECO:0007669"/>
    <property type="project" value="InterPro"/>
</dbReference>
<feature type="compositionally biased region" description="Low complexity" evidence="2">
    <location>
        <begin position="348"/>
        <end position="362"/>
    </location>
</feature>
<dbReference type="CDD" id="cd00067">
    <property type="entry name" value="GAL4"/>
    <property type="match status" value="1"/>
</dbReference>
<dbReference type="Gene3D" id="4.10.240.10">
    <property type="entry name" value="Zn(2)-C6 fungal-type DNA-binding domain"/>
    <property type="match status" value="1"/>
</dbReference>
<dbReference type="OrthoDB" id="5401558at2759"/>
<organism evidence="4 5">
    <name type="scientific">Niveomyces insectorum RCEF 264</name>
    <dbReference type="NCBI Taxonomy" id="1081102"/>
    <lineage>
        <taxon>Eukaryota</taxon>
        <taxon>Fungi</taxon>
        <taxon>Dikarya</taxon>
        <taxon>Ascomycota</taxon>
        <taxon>Pezizomycotina</taxon>
        <taxon>Sordariomycetes</taxon>
        <taxon>Hypocreomycetidae</taxon>
        <taxon>Hypocreales</taxon>
        <taxon>Cordycipitaceae</taxon>
        <taxon>Niveomyces</taxon>
    </lineage>
</organism>
<feature type="region of interest" description="Disordered" evidence="2">
    <location>
        <begin position="1"/>
        <end position="214"/>
    </location>
</feature>
<dbReference type="InterPro" id="IPR036864">
    <property type="entry name" value="Zn2-C6_fun-type_DNA-bd_sf"/>
</dbReference>
<gene>
    <name evidence="4" type="ORF">SPI_03510</name>
</gene>
<evidence type="ECO:0000313" key="4">
    <source>
        <dbReference type="EMBL" id="OAA63347.1"/>
    </source>
</evidence>
<evidence type="ECO:0000256" key="2">
    <source>
        <dbReference type="SAM" id="MobiDB-lite"/>
    </source>
</evidence>
<dbReference type="EMBL" id="AZHD01000005">
    <property type="protein sequence ID" value="OAA63347.1"/>
    <property type="molecule type" value="Genomic_DNA"/>
</dbReference>
<feature type="compositionally biased region" description="Low complexity" evidence="2">
    <location>
        <begin position="370"/>
        <end position="386"/>
    </location>
</feature>
<comment type="caution">
    <text evidence="4">The sequence shown here is derived from an EMBL/GenBank/DDBJ whole genome shotgun (WGS) entry which is preliminary data.</text>
</comment>
<evidence type="ECO:0000313" key="5">
    <source>
        <dbReference type="Proteomes" id="UP000076874"/>
    </source>
</evidence>
<dbReference type="STRING" id="1081102.A0A167W519"/>
<feature type="compositionally biased region" description="Polar residues" evidence="2">
    <location>
        <begin position="488"/>
        <end position="511"/>
    </location>
</feature>
<dbReference type="SMART" id="SM00066">
    <property type="entry name" value="GAL4"/>
    <property type="match status" value="1"/>
</dbReference>
<dbReference type="AlphaFoldDB" id="A0A167W519"/>
<dbReference type="PROSITE" id="PS50048">
    <property type="entry name" value="ZN2_CY6_FUNGAL_2"/>
    <property type="match status" value="1"/>
</dbReference>
<dbReference type="PROSITE" id="PS00463">
    <property type="entry name" value="ZN2_CY6_FUNGAL_1"/>
    <property type="match status" value="1"/>
</dbReference>
<dbReference type="PANTHER" id="PTHR47783">
    <property type="entry name" value="ZN(II)2CYS6 TRANSCRIPTION FACTOR (EUROFUNG)-RELATED"/>
    <property type="match status" value="1"/>
</dbReference>
<evidence type="ECO:0000259" key="3">
    <source>
        <dbReference type="PROSITE" id="PS50048"/>
    </source>
</evidence>